<evidence type="ECO:0000313" key="2">
    <source>
        <dbReference type="Proteomes" id="UP000800036"/>
    </source>
</evidence>
<accession>A0A6A5VLU4</accession>
<dbReference type="AlphaFoldDB" id="A0A6A5VLU4"/>
<dbReference type="OrthoDB" id="3780599at2759"/>
<reference evidence="1" key="1">
    <citation type="journal article" date="2020" name="Stud. Mycol.">
        <title>101 Dothideomycetes genomes: a test case for predicting lifestyles and emergence of pathogens.</title>
        <authorList>
            <person name="Haridas S."/>
            <person name="Albert R."/>
            <person name="Binder M."/>
            <person name="Bloem J."/>
            <person name="Labutti K."/>
            <person name="Salamov A."/>
            <person name="Andreopoulos B."/>
            <person name="Baker S."/>
            <person name="Barry K."/>
            <person name="Bills G."/>
            <person name="Bluhm B."/>
            <person name="Cannon C."/>
            <person name="Castanera R."/>
            <person name="Culley D."/>
            <person name="Daum C."/>
            <person name="Ezra D."/>
            <person name="Gonzalez J."/>
            <person name="Henrissat B."/>
            <person name="Kuo A."/>
            <person name="Liang C."/>
            <person name="Lipzen A."/>
            <person name="Lutzoni F."/>
            <person name="Magnuson J."/>
            <person name="Mondo S."/>
            <person name="Nolan M."/>
            <person name="Ohm R."/>
            <person name="Pangilinan J."/>
            <person name="Park H.-J."/>
            <person name="Ramirez L."/>
            <person name="Alfaro M."/>
            <person name="Sun H."/>
            <person name="Tritt A."/>
            <person name="Yoshinaga Y."/>
            <person name="Zwiers L.-H."/>
            <person name="Turgeon B."/>
            <person name="Goodwin S."/>
            <person name="Spatafora J."/>
            <person name="Crous P."/>
            <person name="Grigoriev I."/>
        </authorList>
    </citation>
    <scope>NUCLEOTIDE SEQUENCE</scope>
    <source>
        <strain evidence="1">CBS 107.79</strain>
    </source>
</reference>
<keyword evidence="2" id="KW-1185">Reference proteome</keyword>
<evidence type="ECO:0000313" key="1">
    <source>
        <dbReference type="EMBL" id="KAF1977439.1"/>
    </source>
</evidence>
<dbReference type="EMBL" id="ML976663">
    <property type="protein sequence ID" value="KAF1977439.1"/>
    <property type="molecule type" value="Genomic_DNA"/>
</dbReference>
<dbReference type="Proteomes" id="UP000800036">
    <property type="component" value="Unassembled WGS sequence"/>
</dbReference>
<gene>
    <name evidence="1" type="ORF">BU23DRAFT_452752</name>
</gene>
<feature type="non-terminal residue" evidence="1">
    <location>
        <position position="1"/>
    </location>
</feature>
<name>A0A6A5VLU4_9PLEO</name>
<proteinExistence type="predicted"/>
<protein>
    <submittedName>
        <fullName evidence="1">Uncharacterized protein</fullName>
    </submittedName>
</protein>
<sequence length="201" mass="23586">SVIIAHLSNPQTSKKEPVWVNLMNHFRQERCLDGVGNLQDLYMFLTRVALPNAIITNRRLLHELYMARRILPRNVRFRYDRWTLTYTPLTSLPLRPQPSHAVRPVMRSAPTPNGANFLQWLYEPLNTPPAHRPCPDQLLHRRTPLDGFLIEDEFIVRRVEPEALYQRTATVLSLFWWIECMSSDLRRYEATGWVGIGSELR</sequence>
<organism evidence="1 2">
    <name type="scientific">Bimuria novae-zelandiae CBS 107.79</name>
    <dbReference type="NCBI Taxonomy" id="1447943"/>
    <lineage>
        <taxon>Eukaryota</taxon>
        <taxon>Fungi</taxon>
        <taxon>Dikarya</taxon>
        <taxon>Ascomycota</taxon>
        <taxon>Pezizomycotina</taxon>
        <taxon>Dothideomycetes</taxon>
        <taxon>Pleosporomycetidae</taxon>
        <taxon>Pleosporales</taxon>
        <taxon>Massarineae</taxon>
        <taxon>Didymosphaeriaceae</taxon>
        <taxon>Bimuria</taxon>
    </lineage>
</organism>